<dbReference type="AlphaFoldDB" id="A0A2I1GHT0"/>
<evidence type="ECO:0000313" key="2">
    <source>
        <dbReference type="Proteomes" id="UP000234323"/>
    </source>
</evidence>
<accession>A0A2I1GHT0</accession>
<name>A0A2I1GHT0_9GLOM</name>
<reference evidence="1 2" key="1">
    <citation type="submission" date="2015-10" db="EMBL/GenBank/DDBJ databases">
        <title>Genome analyses suggest a sexual origin of heterokaryosis in a supposedly ancient asexual fungus.</title>
        <authorList>
            <person name="Ropars J."/>
            <person name="Sedzielewska K."/>
            <person name="Noel J."/>
            <person name="Charron P."/>
            <person name="Farinelli L."/>
            <person name="Marton T."/>
            <person name="Kruger M."/>
            <person name="Pelin A."/>
            <person name="Brachmann A."/>
            <person name="Corradi N."/>
        </authorList>
    </citation>
    <scope>NUCLEOTIDE SEQUENCE [LARGE SCALE GENOMIC DNA]</scope>
    <source>
        <strain evidence="1 2">A4</strain>
    </source>
</reference>
<dbReference type="Proteomes" id="UP000234323">
    <property type="component" value="Unassembled WGS sequence"/>
</dbReference>
<dbReference type="EMBL" id="LLXI01000438">
    <property type="protein sequence ID" value="PKY46190.1"/>
    <property type="molecule type" value="Genomic_DNA"/>
</dbReference>
<protein>
    <submittedName>
        <fullName evidence="1">Uncharacterized protein</fullName>
    </submittedName>
</protein>
<proteinExistence type="predicted"/>
<sequence length="204" mass="23609">MCDRSAELLPICHMTESFDFDQCFFCRFQFGDLKLTSRIIGRLHDDIVFVISSRIGIHCPNSSNSFNTINTHSSLFSVIGFIFKCNSVEAAVVDFAEVTNANSSEVDAGFGDEVAPTGKDGKIESKIFQKKCKLSHEFRRRRRTRRRRRKSKDKEEGWKKFKYWDFASFNRSHVISRKKIYKKFFKMQITLIFSAGSSVVFLPV</sequence>
<keyword evidence="2" id="KW-1185">Reference proteome</keyword>
<evidence type="ECO:0000313" key="1">
    <source>
        <dbReference type="EMBL" id="PKY46190.1"/>
    </source>
</evidence>
<gene>
    <name evidence="1" type="ORF">RhiirA4_420443</name>
</gene>
<comment type="caution">
    <text evidence="1">The sequence shown here is derived from an EMBL/GenBank/DDBJ whole genome shotgun (WGS) entry which is preliminary data.</text>
</comment>
<dbReference type="VEuPathDB" id="FungiDB:RhiirA1_466488"/>
<organism evidence="1 2">
    <name type="scientific">Rhizophagus irregularis</name>
    <dbReference type="NCBI Taxonomy" id="588596"/>
    <lineage>
        <taxon>Eukaryota</taxon>
        <taxon>Fungi</taxon>
        <taxon>Fungi incertae sedis</taxon>
        <taxon>Mucoromycota</taxon>
        <taxon>Glomeromycotina</taxon>
        <taxon>Glomeromycetes</taxon>
        <taxon>Glomerales</taxon>
        <taxon>Glomeraceae</taxon>
        <taxon>Rhizophagus</taxon>
    </lineage>
</organism>